<feature type="region of interest" description="Disordered" evidence="1">
    <location>
        <begin position="46"/>
        <end position="66"/>
    </location>
</feature>
<accession>A0A1G8PU08</accession>
<reference evidence="2 3" key="1">
    <citation type="submission" date="2016-10" db="EMBL/GenBank/DDBJ databases">
        <authorList>
            <person name="de Groot N.N."/>
        </authorList>
    </citation>
    <scope>NUCLEOTIDE SEQUENCE [LARGE SCALE GENOMIC DNA]</scope>
    <source>
        <strain evidence="2 3">DSM 26424</strain>
    </source>
</reference>
<dbReference type="OrthoDB" id="6699603at2"/>
<evidence type="ECO:0000313" key="2">
    <source>
        <dbReference type="EMBL" id="SDI95912.1"/>
    </source>
</evidence>
<evidence type="ECO:0000313" key="3">
    <source>
        <dbReference type="Proteomes" id="UP000199093"/>
    </source>
</evidence>
<name>A0A1G8PU08_9RHOB</name>
<keyword evidence="3" id="KW-1185">Reference proteome</keyword>
<dbReference type="STRING" id="555512.SAMN04487993_1013115"/>
<sequence>MKFDVLRAHQGDKWYGVGDTRDAREVEVQQLVDRGVLRKAAPDVLNKAAPPVQNKGVSAPKHKASK</sequence>
<dbReference type="Proteomes" id="UP000199093">
    <property type="component" value="Unassembled WGS sequence"/>
</dbReference>
<protein>
    <submittedName>
        <fullName evidence="2">Uncharacterized protein</fullName>
    </submittedName>
</protein>
<gene>
    <name evidence="2" type="ORF">SAMN04487993_1013115</name>
</gene>
<proteinExistence type="predicted"/>
<dbReference type="RefSeq" id="WP_089848744.1">
    <property type="nucleotide sequence ID" value="NZ_FNEJ01000013.1"/>
</dbReference>
<dbReference type="EMBL" id="FNEJ01000013">
    <property type="protein sequence ID" value="SDI95912.1"/>
    <property type="molecule type" value="Genomic_DNA"/>
</dbReference>
<dbReference type="AlphaFoldDB" id="A0A1G8PU08"/>
<evidence type="ECO:0000256" key="1">
    <source>
        <dbReference type="SAM" id="MobiDB-lite"/>
    </source>
</evidence>
<organism evidence="2 3">
    <name type="scientific">Salipiger marinus</name>
    <dbReference type="NCBI Taxonomy" id="555512"/>
    <lineage>
        <taxon>Bacteria</taxon>
        <taxon>Pseudomonadati</taxon>
        <taxon>Pseudomonadota</taxon>
        <taxon>Alphaproteobacteria</taxon>
        <taxon>Rhodobacterales</taxon>
        <taxon>Roseobacteraceae</taxon>
        <taxon>Salipiger</taxon>
    </lineage>
</organism>